<dbReference type="InterPro" id="IPR025665">
    <property type="entry name" value="Beta-barrel_OMP_2"/>
</dbReference>
<feature type="domain" description="Outer membrane protein beta-barrel" evidence="1">
    <location>
        <begin position="19"/>
        <end position="175"/>
    </location>
</feature>
<dbReference type="RefSeq" id="WP_202335896.1">
    <property type="nucleotide sequence ID" value="NZ_CP068439.1"/>
</dbReference>
<organism evidence="2 3">
    <name type="scientific">Aequorivita iocasae</name>
    <dbReference type="NCBI Taxonomy" id="2803865"/>
    <lineage>
        <taxon>Bacteria</taxon>
        <taxon>Pseudomonadati</taxon>
        <taxon>Bacteroidota</taxon>
        <taxon>Flavobacteriia</taxon>
        <taxon>Flavobacteriales</taxon>
        <taxon>Flavobacteriaceae</taxon>
        <taxon>Aequorivita</taxon>
    </lineage>
</organism>
<evidence type="ECO:0000313" key="3">
    <source>
        <dbReference type="Proteomes" id="UP000629420"/>
    </source>
</evidence>
<dbReference type="Pfam" id="PF13568">
    <property type="entry name" value="OMP_b-brl_2"/>
    <property type="match status" value="1"/>
</dbReference>
<keyword evidence="3" id="KW-1185">Reference proteome</keyword>
<dbReference type="EMBL" id="CP068439">
    <property type="protein sequence ID" value="QQX76085.1"/>
    <property type="molecule type" value="Genomic_DNA"/>
</dbReference>
<protein>
    <submittedName>
        <fullName evidence="2">PorT family protein</fullName>
    </submittedName>
</protein>
<gene>
    <name evidence="2" type="ORF">JK629_12200</name>
</gene>
<evidence type="ECO:0000313" key="2">
    <source>
        <dbReference type="EMBL" id="QQX76085.1"/>
    </source>
</evidence>
<proteinExistence type="predicted"/>
<sequence length="195" mass="21732">MKLNLLFILFFIYSTALIAQTKKFEVGPVIAVEFPFATNGNDTDLEYDYSVRPSVGAAFKISFSEKLKLQPELTFQLREVKVYRKGSDNALLRNSPVYIVIPVYANYAINEKFSLLFGPRLGVDLTFSASYSTGSNGTYSETTGESPEFAGVFGFQYTTPINLFLNVKGVYAFTNPDYSDDINEGAIMIGAGWFF</sequence>
<reference evidence="2 3" key="1">
    <citation type="submission" date="2021-01" db="EMBL/GenBank/DDBJ databases">
        <title>Aequorivita sp. strain KX20305, a bacterium isolated from the sediment collected at a cold seep field in South China Sea.</title>
        <authorList>
            <person name="Zhang H."/>
            <person name="Li C."/>
        </authorList>
    </citation>
    <scope>NUCLEOTIDE SEQUENCE [LARGE SCALE GENOMIC DNA]</scope>
    <source>
        <strain evidence="2 3">KX20305</strain>
    </source>
</reference>
<accession>A0ABX7DPL5</accession>
<name>A0ABX7DPL5_9FLAO</name>
<evidence type="ECO:0000259" key="1">
    <source>
        <dbReference type="Pfam" id="PF13568"/>
    </source>
</evidence>
<dbReference type="Proteomes" id="UP000629420">
    <property type="component" value="Chromosome"/>
</dbReference>